<evidence type="ECO:0000313" key="2">
    <source>
        <dbReference type="Proteomes" id="UP000225740"/>
    </source>
</evidence>
<dbReference type="AlphaFoldDB" id="A0A2G1WBR1"/>
<name>A0A2G1WBR1_9BACT</name>
<evidence type="ECO:0000313" key="1">
    <source>
        <dbReference type="EMBL" id="PHQ36475.1"/>
    </source>
</evidence>
<keyword evidence="2" id="KW-1185">Reference proteome</keyword>
<sequence>MAAMFHGTNRKIAWYHADCELNTRMVSREAASDSGPIAAFAKARTLGQIVEFICNSTCPQVLHPDWGSHRHPAFRSVRIVQDSQPSTRTAGPN</sequence>
<dbReference type="EMBL" id="NIZW01000002">
    <property type="protein sequence ID" value="PHQ36475.1"/>
    <property type="molecule type" value="Genomic_DNA"/>
</dbReference>
<gene>
    <name evidence="1" type="ORF">CEE69_03560</name>
</gene>
<organism evidence="1 2">
    <name type="scientific">Rhodopirellula bahusiensis</name>
    <dbReference type="NCBI Taxonomy" id="2014065"/>
    <lineage>
        <taxon>Bacteria</taxon>
        <taxon>Pseudomonadati</taxon>
        <taxon>Planctomycetota</taxon>
        <taxon>Planctomycetia</taxon>
        <taxon>Pirellulales</taxon>
        <taxon>Pirellulaceae</taxon>
        <taxon>Rhodopirellula</taxon>
    </lineage>
</organism>
<proteinExistence type="predicted"/>
<dbReference type="Proteomes" id="UP000225740">
    <property type="component" value="Unassembled WGS sequence"/>
</dbReference>
<reference evidence="1 2" key="1">
    <citation type="submission" date="2017-06" db="EMBL/GenBank/DDBJ databases">
        <title>Description of Rhodopirellula bahusiensis sp. nov.</title>
        <authorList>
            <person name="Kizina J."/>
            <person name="Harder J."/>
        </authorList>
    </citation>
    <scope>NUCLEOTIDE SEQUENCE [LARGE SCALE GENOMIC DNA]</scope>
    <source>
        <strain evidence="1 2">SWK21</strain>
    </source>
</reference>
<protein>
    <submittedName>
        <fullName evidence="1">Uncharacterized protein</fullName>
    </submittedName>
</protein>
<comment type="caution">
    <text evidence="1">The sequence shown here is derived from an EMBL/GenBank/DDBJ whole genome shotgun (WGS) entry which is preliminary data.</text>
</comment>
<accession>A0A2G1WBR1</accession>